<dbReference type="OrthoDB" id="5273213at2759"/>
<sequence length="527" mass="58631">MSESNPMFEIGQRVHSIGDTQRIGTVKYVGPVEGYSGNWVGVDWDNADGKHDGSVNGVQYFRATFDKSASFIRPQNLCSGITLLEALMIRYRGETTKEEEDEMYVLSARNKKVSIELVGKDKIQNQLIKFEELSGASLAYLGVGSAGTPSQISSVVPNLKELDLTGNLLSDWKDIAAVCQELPLLSTLNLSNNMMSRDATCLPILTNICVLVLNYTGTTWTQVELLKDFLPSLEELHLMGNKISEITPTSKCVQGFSSLRFLNLEDNCISEWAEVLKLSELTSLEQLHLNKNNISQVFYPFTDSMDKSFSNEAFQNLRCLLLGANNIADPESVDSLNLFPRLTDVRLSENPISDPGRGGIPRFVLIARLAKVEVLNGSEVSYRERKESEIRYVRLVMSKLQDNQEEIKRCHPRFYELKRVHGLEDERPSNGATGPQKMSSGLLTITLKCVGASMGEKPPLTKKLPATTTVGKLKILCETFFKLKSIKLKLFLQEEGSPLPMLLDNEMESLLDVGVGDKSTILVDEDS</sequence>
<dbReference type="AlphaFoldDB" id="A0A9R0JUH8"/>
<name>A0A9R0JUH8_SPIOL</name>
<comment type="similarity">
    <text evidence="2">Belongs to the TBCE family.</text>
</comment>
<dbReference type="Gene3D" id="2.30.30.190">
    <property type="entry name" value="CAP Gly-rich-like domain"/>
    <property type="match status" value="1"/>
</dbReference>
<protein>
    <submittedName>
        <fullName evidence="10">Tubulin-folding cofactor E</fullName>
    </submittedName>
</protein>
<keyword evidence="3" id="KW-0963">Cytoplasm</keyword>
<dbReference type="SUPFAM" id="SSF54236">
    <property type="entry name" value="Ubiquitin-like"/>
    <property type="match status" value="1"/>
</dbReference>
<evidence type="ECO:0000313" key="9">
    <source>
        <dbReference type="Proteomes" id="UP000813463"/>
    </source>
</evidence>
<dbReference type="InterPro" id="IPR001611">
    <property type="entry name" value="Leu-rich_rpt"/>
</dbReference>
<dbReference type="Proteomes" id="UP000813463">
    <property type="component" value="Chromosome 5"/>
</dbReference>
<evidence type="ECO:0000256" key="7">
    <source>
        <dbReference type="ARBA" id="ARBA00026055"/>
    </source>
</evidence>
<evidence type="ECO:0000256" key="1">
    <source>
        <dbReference type="ARBA" id="ARBA00004496"/>
    </source>
</evidence>
<feature type="domain" description="CAP-Gly" evidence="8">
    <location>
        <begin position="30"/>
        <end position="73"/>
    </location>
</feature>
<evidence type="ECO:0000313" key="10">
    <source>
        <dbReference type="RefSeq" id="XP_021847601.1"/>
    </source>
</evidence>
<dbReference type="SMART" id="SM00369">
    <property type="entry name" value="LRR_TYP"/>
    <property type="match status" value="4"/>
</dbReference>
<dbReference type="Gene3D" id="3.80.10.10">
    <property type="entry name" value="Ribonuclease Inhibitor"/>
    <property type="match status" value="3"/>
</dbReference>
<dbReference type="SUPFAM" id="SSF74924">
    <property type="entry name" value="Cap-Gly domain"/>
    <property type="match status" value="1"/>
</dbReference>
<proteinExistence type="inferred from homology"/>
<evidence type="ECO:0000256" key="4">
    <source>
        <dbReference type="ARBA" id="ARBA00022614"/>
    </source>
</evidence>
<dbReference type="InterPro" id="IPR036859">
    <property type="entry name" value="CAP-Gly_dom_sf"/>
</dbReference>
<dbReference type="InterPro" id="IPR032675">
    <property type="entry name" value="LRR_dom_sf"/>
</dbReference>
<dbReference type="InterPro" id="IPR003591">
    <property type="entry name" value="Leu-rich_rpt_typical-subtyp"/>
</dbReference>
<dbReference type="InterPro" id="IPR044079">
    <property type="entry name" value="Ubl_TBCE"/>
</dbReference>
<keyword evidence="4" id="KW-0433">Leucine-rich repeat</keyword>
<dbReference type="Pfam" id="PF01302">
    <property type="entry name" value="CAP_GLY"/>
    <property type="match status" value="1"/>
</dbReference>
<dbReference type="FunFam" id="3.10.20.90:FF:000187">
    <property type="entry name" value="Tubulin-folding cofactor E"/>
    <property type="match status" value="1"/>
</dbReference>
<dbReference type="InterPro" id="IPR000938">
    <property type="entry name" value="CAP-Gly_domain"/>
</dbReference>
<dbReference type="SMART" id="SM01052">
    <property type="entry name" value="CAP_GLY"/>
    <property type="match status" value="1"/>
</dbReference>
<dbReference type="PROSITE" id="PS51450">
    <property type="entry name" value="LRR"/>
    <property type="match status" value="4"/>
</dbReference>
<dbReference type="FunFam" id="2.30.30.190:FF:000016">
    <property type="entry name" value="Tubulin-folding cofactor E"/>
    <property type="match status" value="1"/>
</dbReference>
<dbReference type="PANTHER" id="PTHR15454">
    <property type="entry name" value="NISCHARIN RELATED"/>
    <property type="match status" value="1"/>
</dbReference>
<comment type="subcellular location">
    <subcellularLocation>
        <location evidence="1">Cytoplasm</location>
    </subcellularLocation>
</comment>
<comment type="subunit">
    <text evidence="7">Supercomplex made of cofactors A to E. Cofactors A and D function by capturing and stabilizing tubulin in a quasi-native conformation. Cofactor E binds to the cofactor D-tubulin complex; interaction with cofactor C then causes the release of tubulin polypeptides that are committed to the native state.</text>
</comment>
<evidence type="ECO:0000256" key="3">
    <source>
        <dbReference type="ARBA" id="ARBA00022490"/>
    </source>
</evidence>
<dbReference type="InterPro" id="IPR029071">
    <property type="entry name" value="Ubiquitin-like_domsf"/>
</dbReference>
<dbReference type="SUPFAM" id="SSF52058">
    <property type="entry name" value="L domain-like"/>
    <property type="match status" value="1"/>
</dbReference>
<dbReference type="PROSITE" id="PS50245">
    <property type="entry name" value="CAP_GLY_2"/>
    <property type="match status" value="1"/>
</dbReference>
<dbReference type="CDD" id="cd17044">
    <property type="entry name" value="Ubl_TBCE"/>
    <property type="match status" value="1"/>
</dbReference>
<dbReference type="GO" id="GO:0005737">
    <property type="term" value="C:cytoplasm"/>
    <property type="evidence" value="ECO:0007669"/>
    <property type="project" value="UniProtKB-SubCell"/>
</dbReference>
<organism evidence="9 10">
    <name type="scientific">Spinacia oleracea</name>
    <name type="common">Spinach</name>
    <dbReference type="NCBI Taxonomy" id="3562"/>
    <lineage>
        <taxon>Eukaryota</taxon>
        <taxon>Viridiplantae</taxon>
        <taxon>Streptophyta</taxon>
        <taxon>Embryophyta</taxon>
        <taxon>Tracheophyta</taxon>
        <taxon>Spermatophyta</taxon>
        <taxon>Magnoliopsida</taxon>
        <taxon>eudicotyledons</taxon>
        <taxon>Gunneridae</taxon>
        <taxon>Pentapetalae</taxon>
        <taxon>Caryophyllales</taxon>
        <taxon>Chenopodiaceae</taxon>
        <taxon>Chenopodioideae</taxon>
        <taxon>Anserineae</taxon>
        <taxon>Spinacia</taxon>
    </lineage>
</organism>
<reference evidence="9" key="1">
    <citation type="journal article" date="2021" name="Nat. Commun.">
        <title>Genomic analyses provide insights into spinach domestication and the genetic basis of agronomic traits.</title>
        <authorList>
            <person name="Cai X."/>
            <person name="Sun X."/>
            <person name="Xu C."/>
            <person name="Sun H."/>
            <person name="Wang X."/>
            <person name="Ge C."/>
            <person name="Zhang Z."/>
            <person name="Wang Q."/>
            <person name="Fei Z."/>
            <person name="Jiao C."/>
            <person name="Wang Q."/>
        </authorList>
    </citation>
    <scope>NUCLEOTIDE SEQUENCE [LARGE SCALE GENOMIC DNA]</scope>
    <source>
        <strain evidence="9">cv. Varoflay</strain>
    </source>
</reference>
<gene>
    <name evidence="10" type="primary">LOC110787297</name>
</gene>
<dbReference type="GeneID" id="110787297"/>
<keyword evidence="5" id="KW-0677">Repeat</keyword>
<dbReference type="PROSITE" id="PS00845">
    <property type="entry name" value="CAP_GLY_1"/>
    <property type="match status" value="1"/>
</dbReference>
<keyword evidence="6" id="KW-0143">Chaperone</keyword>
<accession>A0A9R0JUH8</accession>
<evidence type="ECO:0000256" key="2">
    <source>
        <dbReference type="ARBA" id="ARBA00006286"/>
    </source>
</evidence>
<keyword evidence="9" id="KW-1185">Reference proteome</keyword>
<dbReference type="RefSeq" id="XP_021847601.1">
    <property type="nucleotide sequence ID" value="XM_021991909.2"/>
</dbReference>
<dbReference type="FunFam" id="3.80.10.10:FF:000846">
    <property type="entry name" value="Predicted protein"/>
    <property type="match status" value="1"/>
</dbReference>
<dbReference type="KEGG" id="soe:110787297"/>
<dbReference type="PANTHER" id="PTHR15454:SF56">
    <property type="entry name" value="PROTEIN PHOSPHATASE 1 REGULATORY SUBUNIT 7-RELATED"/>
    <property type="match status" value="1"/>
</dbReference>
<evidence type="ECO:0000259" key="8">
    <source>
        <dbReference type="PROSITE" id="PS50245"/>
    </source>
</evidence>
<reference evidence="10" key="2">
    <citation type="submission" date="2025-08" db="UniProtKB">
        <authorList>
            <consortium name="RefSeq"/>
        </authorList>
    </citation>
    <scope>IDENTIFICATION</scope>
    <source>
        <tissue evidence="10">Leaf</tissue>
    </source>
</reference>
<dbReference type="Gene3D" id="3.10.20.90">
    <property type="entry name" value="Phosphatidylinositol 3-kinase Catalytic Subunit, Chain A, domain 1"/>
    <property type="match status" value="1"/>
</dbReference>
<evidence type="ECO:0000256" key="6">
    <source>
        <dbReference type="ARBA" id="ARBA00023186"/>
    </source>
</evidence>
<evidence type="ECO:0000256" key="5">
    <source>
        <dbReference type="ARBA" id="ARBA00022737"/>
    </source>
</evidence>